<evidence type="ECO:0000313" key="2">
    <source>
        <dbReference type="Proteomes" id="UP000267606"/>
    </source>
</evidence>
<dbReference type="Proteomes" id="UP000267606">
    <property type="component" value="Unassembled WGS sequence"/>
</dbReference>
<dbReference type="STRING" id="387005.A0A183HMK9"/>
<proteinExistence type="predicted"/>
<reference evidence="1 2" key="2">
    <citation type="submission" date="2018-11" db="EMBL/GenBank/DDBJ databases">
        <authorList>
            <consortium name="Pathogen Informatics"/>
        </authorList>
    </citation>
    <scope>NUCLEOTIDE SEQUENCE [LARGE SCALE GENOMIC DNA]</scope>
</reference>
<dbReference type="WBParaSite" id="OFLC_0000872001-mRNA-1">
    <property type="protein sequence ID" value="OFLC_0000872001-mRNA-1"/>
    <property type="gene ID" value="OFLC_0000872001"/>
</dbReference>
<evidence type="ECO:0000313" key="3">
    <source>
        <dbReference type="WBParaSite" id="OFLC_0000872001-mRNA-1"/>
    </source>
</evidence>
<evidence type="ECO:0000313" key="1">
    <source>
        <dbReference type="EMBL" id="VDO57061.1"/>
    </source>
</evidence>
<dbReference type="AlphaFoldDB" id="A0A183HMK9"/>
<reference evidence="3" key="1">
    <citation type="submission" date="2016-06" db="UniProtKB">
        <authorList>
            <consortium name="WormBaseParasite"/>
        </authorList>
    </citation>
    <scope>IDENTIFICATION</scope>
</reference>
<gene>
    <name evidence="1" type="ORF">OFLC_LOCUS8722</name>
</gene>
<keyword evidence="2" id="KW-1185">Reference proteome</keyword>
<organism evidence="3">
    <name type="scientific">Onchocerca flexuosa</name>
    <dbReference type="NCBI Taxonomy" id="387005"/>
    <lineage>
        <taxon>Eukaryota</taxon>
        <taxon>Metazoa</taxon>
        <taxon>Ecdysozoa</taxon>
        <taxon>Nematoda</taxon>
        <taxon>Chromadorea</taxon>
        <taxon>Rhabditida</taxon>
        <taxon>Spirurina</taxon>
        <taxon>Spiruromorpha</taxon>
        <taxon>Filarioidea</taxon>
        <taxon>Onchocercidae</taxon>
        <taxon>Onchocerca</taxon>
    </lineage>
</organism>
<name>A0A183HMK9_9BILA</name>
<accession>A0A183HMK9</accession>
<sequence>MLILGSLINNNITLTPSEIATKTLSEPIEIIVMLTMLLAQMYGWPVAEDFSQNWKNIETSSIPSDEEAMQSVDDFVTIACEVLQDFKNDRSSPLCTYVSDDCGSDLVMMSNELTQYANNLLNELVG</sequence>
<protein>
    <submittedName>
        <fullName evidence="3">UPF0149 family protein</fullName>
    </submittedName>
</protein>
<dbReference type="EMBL" id="UZAJ01010089">
    <property type="protein sequence ID" value="VDO57061.1"/>
    <property type="molecule type" value="Genomic_DNA"/>
</dbReference>